<dbReference type="EMBL" id="JAGMUV010000033">
    <property type="protein sequence ID" value="KAH7114023.1"/>
    <property type="molecule type" value="Genomic_DNA"/>
</dbReference>
<feature type="compositionally biased region" description="Basic and acidic residues" evidence="1">
    <location>
        <begin position="577"/>
        <end position="593"/>
    </location>
</feature>
<accession>A0A9P9D7J8</accession>
<organism evidence="2 3">
    <name type="scientific">Dactylonectria macrodidyma</name>
    <dbReference type="NCBI Taxonomy" id="307937"/>
    <lineage>
        <taxon>Eukaryota</taxon>
        <taxon>Fungi</taxon>
        <taxon>Dikarya</taxon>
        <taxon>Ascomycota</taxon>
        <taxon>Pezizomycotina</taxon>
        <taxon>Sordariomycetes</taxon>
        <taxon>Hypocreomycetidae</taxon>
        <taxon>Hypocreales</taxon>
        <taxon>Nectriaceae</taxon>
        <taxon>Dactylonectria</taxon>
    </lineage>
</organism>
<proteinExistence type="predicted"/>
<feature type="region of interest" description="Disordered" evidence="1">
    <location>
        <begin position="610"/>
        <end position="640"/>
    </location>
</feature>
<dbReference type="AlphaFoldDB" id="A0A9P9D7J8"/>
<feature type="region of interest" description="Disordered" evidence="1">
    <location>
        <begin position="530"/>
        <end position="593"/>
    </location>
</feature>
<dbReference type="Proteomes" id="UP000738349">
    <property type="component" value="Unassembled WGS sequence"/>
</dbReference>
<feature type="compositionally biased region" description="Low complexity" evidence="1">
    <location>
        <begin position="530"/>
        <end position="547"/>
    </location>
</feature>
<gene>
    <name evidence="2" type="ORF">EDB81DRAFT_953306</name>
</gene>
<reference evidence="2" key="1">
    <citation type="journal article" date="2021" name="Nat. Commun.">
        <title>Genetic determinants of endophytism in the Arabidopsis root mycobiome.</title>
        <authorList>
            <person name="Mesny F."/>
            <person name="Miyauchi S."/>
            <person name="Thiergart T."/>
            <person name="Pickel B."/>
            <person name="Atanasova L."/>
            <person name="Karlsson M."/>
            <person name="Huettel B."/>
            <person name="Barry K.W."/>
            <person name="Haridas S."/>
            <person name="Chen C."/>
            <person name="Bauer D."/>
            <person name="Andreopoulos W."/>
            <person name="Pangilinan J."/>
            <person name="LaButti K."/>
            <person name="Riley R."/>
            <person name="Lipzen A."/>
            <person name="Clum A."/>
            <person name="Drula E."/>
            <person name="Henrissat B."/>
            <person name="Kohler A."/>
            <person name="Grigoriev I.V."/>
            <person name="Martin F.M."/>
            <person name="Hacquard S."/>
        </authorList>
    </citation>
    <scope>NUCLEOTIDE SEQUENCE</scope>
    <source>
        <strain evidence="2">MPI-CAGE-AT-0147</strain>
    </source>
</reference>
<name>A0A9P9D7J8_9HYPO</name>
<evidence type="ECO:0000256" key="1">
    <source>
        <dbReference type="SAM" id="MobiDB-lite"/>
    </source>
</evidence>
<feature type="compositionally biased region" description="Polar residues" evidence="1">
    <location>
        <begin position="548"/>
        <end position="560"/>
    </location>
</feature>
<feature type="compositionally biased region" description="Polar residues" evidence="1">
    <location>
        <begin position="630"/>
        <end position="640"/>
    </location>
</feature>
<evidence type="ECO:0000313" key="2">
    <source>
        <dbReference type="EMBL" id="KAH7114023.1"/>
    </source>
</evidence>
<dbReference type="OrthoDB" id="4835412at2759"/>
<feature type="compositionally biased region" description="Polar residues" evidence="1">
    <location>
        <begin position="147"/>
        <end position="195"/>
    </location>
</feature>
<comment type="caution">
    <text evidence="2">The sequence shown here is derived from an EMBL/GenBank/DDBJ whole genome shotgun (WGS) entry which is preliminary data.</text>
</comment>
<protein>
    <submittedName>
        <fullName evidence="2">Uncharacterized protein</fullName>
    </submittedName>
</protein>
<sequence>MAEPDPPPSLLQIRAMEECVSQVCQHLEDIKSPYLLYQEQVAVLKDSVEQEWARVSSNLTRQDLTTLQQSTLTLGGQLRELELKHAATIKEDDKAYRASLEAHIRKLCRDMVDIFGRSLVTETLQECPTEPVPGSRSPANRPPAPTDPTSQENTQSASQHNATDTPPNVRSQDANMQEPDSTEDQTTPTNSSMSINPKKRMGSIVSGKQKRARMGQTEPAETKRTIEFDEVFQDGNAAIKHTIVQFRDEWYILLCDEHGLGFKHHPIMSAAKHLNGRAHGKLPKDHEMAIKHLGVRVLNCSAKLAEENNRVCLVAYRTGYDPSKMRTRTKNKTSESIHVSPLLEQTDQHVDAPLGNRGSASVNGGIYLGYWSKSREWQAVLVLPGVATEQPIDIGFSGTIQDLGLTEQLPPCYTYDPQTGILDWQEDYKDGGPLVTERQFPVMYFDGLDFPSESSVGWVAANDLQSVDTQDSSFELTPHFKLVLDFLETQRSKQAENSNLENMKQTELRLDRADIDNLDSTVVTAPAALPAEQSQEEQSSPQPGLSQNNCQSDDQETPLSSEERRTNSVAGLPSNRADFHHNPSADPKTHHENQNPNVVAIISDFSSNAASAAATGTPPVGDRPEPVISPSMSLSVQPVTAPTPDNQVELPILTGIVGGRAVSRIEVIHLMVKGAEDFRYQLWPVDEVHIWMDNFAKAAMKGTLWLPRGRKSQVLEIEELLRQYRAIQKKTRYTMRYCLRKAQ</sequence>
<evidence type="ECO:0000313" key="3">
    <source>
        <dbReference type="Proteomes" id="UP000738349"/>
    </source>
</evidence>
<feature type="region of interest" description="Disordered" evidence="1">
    <location>
        <begin position="125"/>
        <end position="221"/>
    </location>
</feature>
<keyword evidence="3" id="KW-1185">Reference proteome</keyword>